<accession>A0A8J3VZC5</accession>
<sequence>MAWSKSGLMYQAQIDQWDPSSLGLDLTAEDWKCPFFGSAVTPDFTADLGYGTAPWDAGEAAGAGYTAGGPLLSSTTLAIVGNQMVWDADNVELTASTIQAEGALLYSPPKGGRALAAVWFGAPRETQDGTFLITWASGGIAAFTIP</sequence>
<protein>
    <submittedName>
        <fullName evidence="1">Uncharacterized protein</fullName>
    </submittedName>
</protein>
<keyword evidence="2" id="KW-1185">Reference proteome</keyword>
<evidence type="ECO:0000313" key="1">
    <source>
        <dbReference type="EMBL" id="GIH70352.1"/>
    </source>
</evidence>
<reference evidence="1" key="1">
    <citation type="submission" date="2021-01" db="EMBL/GenBank/DDBJ databases">
        <title>Whole genome shotgun sequence of Sphaerimonospora thailandensis NBRC 107569.</title>
        <authorList>
            <person name="Komaki H."/>
            <person name="Tamura T."/>
        </authorList>
    </citation>
    <scope>NUCLEOTIDE SEQUENCE</scope>
    <source>
        <strain evidence="1">NBRC 107569</strain>
    </source>
</reference>
<proteinExistence type="predicted"/>
<organism evidence="1 2">
    <name type="scientific">Sphaerimonospora thailandensis</name>
    <dbReference type="NCBI Taxonomy" id="795644"/>
    <lineage>
        <taxon>Bacteria</taxon>
        <taxon>Bacillati</taxon>
        <taxon>Actinomycetota</taxon>
        <taxon>Actinomycetes</taxon>
        <taxon>Streptosporangiales</taxon>
        <taxon>Streptosporangiaceae</taxon>
        <taxon>Sphaerimonospora</taxon>
    </lineage>
</organism>
<dbReference type="EMBL" id="BOOG01000021">
    <property type="protein sequence ID" value="GIH70352.1"/>
    <property type="molecule type" value="Genomic_DNA"/>
</dbReference>
<gene>
    <name evidence="1" type="ORF">Mth01_26050</name>
</gene>
<dbReference type="Proteomes" id="UP000610966">
    <property type="component" value="Unassembled WGS sequence"/>
</dbReference>
<dbReference type="RefSeq" id="WP_204016071.1">
    <property type="nucleotide sequence ID" value="NZ_BOOG01000021.1"/>
</dbReference>
<comment type="caution">
    <text evidence="1">The sequence shown here is derived from an EMBL/GenBank/DDBJ whole genome shotgun (WGS) entry which is preliminary data.</text>
</comment>
<name>A0A8J3VZC5_9ACTN</name>
<dbReference type="AlphaFoldDB" id="A0A8J3VZC5"/>
<evidence type="ECO:0000313" key="2">
    <source>
        <dbReference type="Proteomes" id="UP000610966"/>
    </source>
</evidence>